<keyword evidence="1 3" id="KW-0807">Transducer</keyword>
<comment type="similarity">
    <text evidence="2">Belongs to the methyl-accepting chemotaxis (MCP) protein family.</text>
</comment>
<dbReference type="Gene3D" id="1.10.287.950">
    <property type="entry name" value="Methyl-accepting chemotaxis protein"/>
    <property type="match status" value="1"/>
</dbReference>
<dbReference type="InterPro" id="IPR004089">
    <property type="entry name" value="MCPsignal_dom"/>
</dbReference>
<comment type="caution">
    <text evidence="5">The sequence shown here is derived from an EMBL/GenBank/DDBJ whole genome shotgun (WGS) entry which is preliminary data.</text>
</comment>
<gene>
    <name evidence="5" type="ORF">ATL41_1978</name>
</gene>
<dbReference type="Pfam" id="PF00015">
    <property type="entry name" value="MCPsignal"/>
    <property type="match status" value="1"/>
</dbReference>
<dbReference type="SMART" id="SM00283">
    <property type="entry name" value="MA"/>
    <property type="match status" value="1"/>
</dbReference>
<dbReference type="EMBL" id="PDJH01000001">
    <property type="protein sequence ID" value="PFG37224.1"/>
    <property type="molecule type" value="Genomic_DNA"/>
</dbReference>
<dbReference type="PANTHER" id="PTHR32089">
    <property type="entry name" value="METHYL-ACCEPTING CHEMOTAXIS PROTEIN MCPB"/>
    <property type="match status" value="1"/>
</dbReference>
<dbReference type="GO" id="GO:0004888">
    <property type="term" value="F:transmembrane signaling receptor activity"/>
    <property type="evidence" value="ECO:0007669"/>
    <property type="project" value="InterPro"/>
</dbReference>
<reference evidence="5 6" key="1">
    <citation type="submission" date="2017-10" db="EMBL/GenBank/DDBJ databases">
        <title>Sequencing the genomes of 1000 actinobacteria strains.</title>
        <authorList>
            <person name="Klenk H.-P."/>
        </authorList>
    </citation>
    <scope>NUCLEOTIDE SEQUENCE [LARGE SCALE GENOMIC DNA]</scope>
    <source>
        <strain evidence="5 6">DSM 21574</strain>
    </source>
</reference>
<dbReference type="Proteomes" id="UP000221394">
    <property type="component" value="Unassembled WGS sequence"/>
</dbReference>
<evidence type="ECO:0000256" key="3">
    <source>
        <dbReference type="PROSITE-ProRule" id="PRU00284"/>
    </source>
</evidence>
<dbReference type="AlphaFoldDB" id="A0A2A9EE75"/>
<evidence type="ECO:0000313" key="6">
    <source>
        <dbReference type="Proteomes" id="UP000221394"/>
    </source>
</evidence>
<dbReference type="PROSITE" id="PS50111">
    <property type="entry name" value="CHEMOTAXIS_TRANSDUC_2"/>
    <property type="match status" value="1"/>
</dbReference>
<dbReference type="InterPro" id="IPR004090">
    <property type="entry name" value="Chemotax_Me-accpt_rcpt"/>
</dbReference>
<protein>
    <submittedName>
        <fullName evidence="5">Methyl-accepting chemotaxis protein (MCP) signaling protein</fullName>
    </submittedName>
</protein>
<keyword evidence="6" id="KW-1185">Reference proteome</keyword>
<dbReference type="SUPFAM" id="SSF58104">
    <property type="entry name" value="Methyl-accepting chemotaxis protein (MCP) signaling domain"/>
    <property type="match status" value="1"/>
</dbReference>
<evidence type="ECO:0000256" key="2">
    <source>
        <dbReference type="ARBA" id="ARBA00029447"/>
    </source>
</evidence>
<evidence type="ECO:0000256" key="1">
    <source>
        <dbReference type="ARBA" id="ARBA00023224"/>
    </source>
</evidence>
<dbReference type="OrthoDB" id="5179380at2"/>
<dbReference type="PRINTS" id="PR00260">
    <property type="entry name" value="CHEMTRNSDUCR"/>
</dbReference>
<proteinExistence type="inferred from homology"/>
<accession>A0A2A9EE75</accession>
<dbReference type="RefSeq" id="WP_098458305.1">
    <property type="nucleotide sequence ID" value="NZ_PDJH01000001.1"/>
</dbReference>
<feature type="domain" description="Methyl-accepting transducer" evidence="4">
    <location>
        <begin position="94"/>
        <end position="262"/>
    </location>
</feature>
<dbReference type="GO" id="GO:0007165">
    <property type="term" value="P:signal transduction"/>
    <property type="evidence" value="ECO:0007669"/>
    <property type="project" value="UniProtKB-KW"/>
</dbReference>
<evidence type="ECO:0000313" key="5">
    <source>
        <dbReference type="EMBL" id="PFG37224.1"/>
    </source>
</evidence>
<dbReference type="PANTHER" id="PTHR32089:SF112">
    <property type="entry name" value="LYSOZYME-LIKE PROTEIN-RELATED"/>
    <property type="match status" value="1"/>
</dbReference>
<organism evidence="5 6">
    <name type="scientific">Flavimobilis soli</name>
    <dbReference type="NCBI Taxonomy" id="442709"/>
    <lineage>
        <taxon>Bacteria</taxon>
        <taxon>Bacillati</taxon>
        <taxon>Actinomycetota</taxon>
        <taxon>Actinomycetes</taxon>
        <taxon>Micrococcales</taxon>
        <taxon>Jonesiaceae</taxon>
        <taxon>Flavimobilis</taxon>
    </lineage>
</organism>
<dbReference type="GO" id="GO:0016020">
    <property type="term" value="C:membrane"/>
    <property type="evidence" value="ECO:0007669"/>
    <property type="project" value="InterPro"/>
</dbReference>
<evidence type="ECO:0000259" key="4">
    <source>
        <dbReference type="PROSITE" id="PS50111"/>
    </source>
</evidence>
<sequence>MIRRTDELEALRAENTALRGVVREVTATLEDLAEGDLERRVAPLPDVPGAGTHALRSAVNMLVDITDGFLRESASALTSAAAGQHERKLLVRGLPGAFRRSAQAINEARESIARRDEQLAEATTKRAALASDFERDVLSGTQHVRGTTGTITETVGELGRSVATLEADTTNGTAAVARLTESAAVISQVIKLITDVAAQTRLLALNATIEAARAGEAGRSFAVVADEVKRLSDQTAQASARVEENLSHSRAAIEDVARALGEIEGSVGTMRGDVDQLSDRATGAGDESLASTAASLDQHVRRFLAELQEK</sequence>
<dbReference type="GO" id="GO:0006935">
    <property type="term" value="P:chemotaxis"/>
    <property type="evidence" value="ECO:0007669"/>
    <property type="project" value="InterPro"/>
</dbReference>
<name>A0A2A9EE75_9MICO</name>